<dbReference type="AlphaFoldDB" id="A0A4D7QRE4"/>
<dbReference type="RefSeq" id="WP_137101387.1">
    <property type="nucleotide sequence ID" value="NZ_CP039865.1"/>
</dbReference>
<dbReference type="EMBL" id="CP039865">
    <property type="protein sequence ID" value="QCK88059.1"/>
    <property type="molecule type" value="Genomic_DNA"/>
</dbReference>
<proteinExistence type="predicted"/>
<dbReference type="OrthoDB" id="9805674at2"/>
<evidence type="ECO:0000313" key="2">
    <source>
        <dbReference type="EMBL" id="QCK88059.1"/>
    </source>
</evidence>
<keyword evidence="1" id="KW-0732">Signal</keyword>
<feature type="chain" id="PRO_5020350992" description="DUF4019 domain-containing protein" evidence="1">
    <location>
        <begin position="34"/>
        <end position="177"/>
    </location>
</feature>
<keyword evidence="3" id="KW-1185">Reference proteome</keyword>
<evidence type="ECO:0000313" key="3">
    <source>
        <dbReference type="Proteomes" id="UP000298588"/>
    </source>
</evidence>
<sequence>MSSRSRMLPSRRGLVSGALVLPALMLGQTRSLAAGAPSDAEMIDNLTKNREAFDELVAMVRADRRLERVDDTWTRPTNPATIGVTPERITLYRTKMAALGIARGFSAFRPDGAIFFLVYAEGTTVNGRGKSYVWSETGDFSESSMEADLDPLWATRRRRVYAFRKVDGPWFLHMNSY</sequence>
<feature type="signal peptide" evidence="1">
    <location>
        <begin position="1"/>
        <end position="33"/>
    </location>
</feature>
<name>A0A4D7QRE4_9HYPH</name>
<gene>
    <name evidence="2" type="ORF">E8L99_21015</name>
</gene>
<evidence type="ECO:0008006" key="4">
    <source>
        <dbReference type="Google" id="ProtNLM"/>
    </source>
</evidence>
<reference evidence="2 3" key="1">
    <citation type="submission" date="2019-04" db="EMBL/GenBank/DDBJ databases">
        <title>Phreatobacter aquaticus sp. nov.</title>
        <authorList>
            <person name="Choi A."/>
            <person name="Baek K."/>
        </authorList>
    </citation>
    <scope>NUCLEOTIDE SEQUENCE [LARGE SCALE GENOMIC DNA]</scope>
    <source>
        <strain evidence="2 3">NMCR1094</strain>
    </source>
</reference>
<dbReference type="KEGG" id="paqt:E8L99_21015"/>
<protein>
    <recommendedName>
        <fullName evidence="4">DUF4019 domain-containing protein</fullName>
    </recommendedName>
</protein>
<dbReference type="Proteomes" id="UP000298588">
    <property type="component" value="Chromosome"/>
</dbReference>
<evidence type="ECO:0000256" key="1">
    <source>
        <dbReference type="SAM" id="SignalP"/>
    </source>
</evidence>
<accession>A0A4D7QRE4</accession>
<organism evidence="2 3">
    <name type="scientific">Phreatobacter aquaticus</name>
    <dbReference type="NCBI Taxonomy" id="2570229"/>
    <lineage>
        <taxon>Bacteria</taxon>
        <taxon>Pseudomonadati</taxon>
        <taxon>Pseudomonadota</taxon>
        <taxon>Alphaproteobacteria</taxon>
        <taxon>Hyphomicrobiales</taxon>
        <taxon>Phreatobacteraceae</taxon>
        <taxon>Phreatobacter</taxon>
    </lineage>
</organism>